<keyword evidence="4 6" id="KW-1133">Transmembrane helix</keyword>
<dbReference type="AlphaFoldDB" id="A0A449AQ57"/>
<feature type="transmembrane region" description="Helical" evidence="6">
    <location>
        <begin position="46"/>
        <end position="67"/>
    </location>
</feature>
<evidence type="ECO:0008006" key="9">
    <source>
        <dbReference type="Google" id="ProtNLM"/>
    </source>
</evidence>
<feature type="transmembrane region" description="Helical" evidence="6">
    <location>
        <begin position="223"/>
        <end position="241"/>
    </location>
</feature>
<feature type="transmembrane region" description="Helical" evidence="6">
    <location>
        <begin position="391"/>
        <end position="410"/>
    </location>
</feature>
<dbReference type="Gene3D" id="1.20.1250.20">
    <property type="entry name" value="MFS general substrate transporter like domains"/>
    <property type="match status" value="1"/>
</dbReference>
<dbReference type="EMBL" id="LR215010">
    <property type="protein sequence ID" value="VEU68610.1"/>
    <property type="molecule type" value="Genomic_DNA"/>
</dbReference>
<feature type="transmembrane region" description="Helical" evidence="6">
    <location>
        <begin position="79"/>
        <end position="98"/>
    </location>
</feature>
<dbReference type="RefSeq" id="WP_004794351.1">
    <property type="nucleotide sequence ID" value="NZ_LR215010.1"/>
</dbReference>
<dbReference type="Proteomes" id="UP000290495">
    <property type="component" value="Chromosome"/>
</dbReference>
<feature type="transmembrane region" description="Helical" evidence="6">
    <location>
        <begin position="320"/>
        <end position="343"/>
    </location>
</feature>
<dbReference type="PANTHER" id="PTHR23513:SF6">
    <property type="entry name" value="MAJOR FACILITATOR SUPERFAMILY ASSOCIATED DOMAIN-CONTAINING PROTEIN"/>
    <property type="match status" value="1"/>
</dbReference>
<evidence type="ECO:0000256" key="4">
    <source>
        <dbReference type="ARBA" id="ARBA00022989"/>
    </source>
</evidence>
<gene>
    <name evidence="7" type="ORF">NCTC10146_00056</name>
</gene>
<name>A0A449AQ57_9BACT</name>
<evidence type="ECO:0000313" key="8">
    <source>
        <dbReference type="Proteomes" id="UP000290495"/>
    </source>
</evidence>
<evidence type="ECO:0000313" key="7">
    <source>
        <dbReference type="EMBL" id="VEU68610.1"/>
    </source>
</evidence>
<dbReference type="GO" id="GO:0005886">
    <property type="term" value="C:plasma membrane"/>
    <property type="evidence" value="ECO:0007669"/>
    <property type="project" value="UniProtKB-SubCell"/>
</dbReference>
<feature type="transmembrane region" description="Helical" evidence="6">
    <location>
        <begin position="151"/>
        <end position="172"/>
    </location>
</feature>
<dbReference type="PANTHER" id="PTHR23513">
    <property type="entry name" value="INTEGRAL MEMBRANE EFFLUX PROTEIN-RELATED"/>
    <property type="match status" value="1"/>
</dbReference>
<keyword evidence="5 6" id="KW-0472">Membrane</keyword>
<keyword evidence="2" id="KW-1003">Cell membrane</keyword>
<feature type="transmembrane region" description="Helical" evidence="6">
    <location>
        <begin position="20"/>
        <end position="40"/>
    </location>
</feature>
<reference evidence="7 8" key="1">
    <citation type="submission" date="2019-01" db="EMBL/GenBank/DDBJ databases">
        <authorList>
            <consortium name="Pathogen Informatics"/>
        </authorList>
    </citation>
    <scope>NUCLEOTIDE SEQUENCE [LARGE SCALE GENOMIC DNA]</scope>
    <source>
        <strain evidence="7 8">NCTC10146</strain>
    </source>
</reference>
<feature type="transmembrane region" description="Helical" evidence="6">
    <location>
        <begin position="178"/>
        <end position="198"/>
    </location>
</feature>
<feature type="transmembrane region" description="Helical" evidence="6">
    <location>
        <begin position="261"/>
        <end position="283"/>
    </location>
</feature>
<evidence type="ECO:0000256" key="6">
    <source>
        <dbReference type="SAM" id="Phobius"/>
    </source>
</evidence>
<dbReference type="GO" id="GO:0022857">
    <property type="term" value="F:transmembrane transporter activity"/>
    <property type="evidence" value="ECO:0007669"/>
    <property type="project" value="InterPro"/>
</dbReference>
<dbReference type="InterPro" id="IPR011701">
    <property type="entry name" value="MFS"/>
</dbReference>
<feature type="transmembrane region" description="Helical" evidence="6">
    <location>
        <begin position="295"/>
        <end position="314"/>
    </location>
</feature>
<protein>
    <recommendedName>
        <fullName evidence="9">MFS transporter</fullName>
    </recommendedName>
</protein>
<comment type="subcellular location">
    <subcellularLocation>
        <location evidence="1">Cell membrane</location>
        <topology evidence="1">Multi-pass membrane protein</topology>
    </subcellularLocation>
</comment>
<keyword evidence="3 6" id="KW-0812">Transmembrane</keyword>
<feature type="transmembrane region" description="Helical" evidence="6">
    <location>
        <begin position="364"/>
        <end position="385"/>
    </location>
</feature>
<evidence type="ECO:0000256" key="3">
    <source>
        <dbReference type="ARBA" id="ARBA00022692"/>
    </source>
</evidence>
<feature type="transmembrane region" description="Helical" evidence="6">
    <location>
        <begin position="110"/>
        <end position="131"/>
    </location>
</feature>
<dbReference type="Pfam" id="PF07690">
    <property type="entry name" value="MFS_1"/>
    <property type="match status" value="1"/>
</dbReference>
<sequence>MDLVITKKMNIFNRTKYTSALIISVLGTEIMKLSASVYAFKLTESFWFVTLFYLAMQIPSIFVFFFGSKIVNRFKDKQMIFFADFSSFIIVTSVLITFLSTDLNHNGHSFSILLLVANAFYSFFNSIRFLAVRNIIFHLSNNNNDMKLYNILNSFGLIFASFLAPILGIFLFKFLPLWVTLSLNMLTYIVSTSLYMSLKVKKNHLEFSKEKDVEINHTNASRITKWIFATSFGILTATLLFPKQSGVNNFFNYIHYDYKDWTFIFSICIFGFALLASLFSFLINKFSSSLKSKGFYSGIILIAGLNLIWLPINLSNNSKLILITYLILNSLIQFIFSIITNIGNSYIFMIFDKKEFTKQNSLILLFRILYYSGLILILTALYIYVGFVFMFIVYSIIILLLCIAIVVSKYKIASDKK</sequence>
<organism evidence="7 8">
    <name type="scientific">Mycoplasmopsis canis</name>
    <dbReference type="NCBI Taxonomy" id="29555"/>
    <lineage>
        <taxon>Bacteria</taxon>
        <taxon>Bacillati</taxon>
        <taxon>Mycoplasmatota</taxon>
        <taxon>Mycoplasmoidales</taxon>
        <taxon>Metamycoplasmataceae</taxon>
        <taxon>Mycoplasmopsis</taxon>
    </lineage>
</organism>
<dbReference type="InterPro" id="IPR036259">
    <property type="entry name" value="MFS_trans_sf"/>
</dbReference>
<evidence type="ECO:0000256" key="5">
    <source>
        <dbReference type="ARBA" id="ARBA00023136"/>
    </source>
</evidence>
<proteinExistence type="predicted"/>
<evidence type="ECO:0000256" key="2">
    <source>
        <dbReference type="ARBA" id="ARBA00022475"/>
    </source>
</evidence>
<dbReference type="SUPFAM" id="SSF103473">
    <property type="entry name" value="MFS general substrate transporter"/>
    <property type="match status" value="1"/>
</dbReference>
<accession>A0A449AQ57</accession>
<evidence type="ECO:0000256" key="1">
    <source>
        <dbReference type="ARBA" id="ARBA00004651"/>
    </source>
</evidence>